<dbReference type="GO" id="GO:0070847">
    <property type="term" value="C:core mediator complex"/>
    <property type="evidence" value="ECO:0000318"/>
    <property type="project" value="GO_Central"/>
</dbReference>
<evidence type="ECO:0000256" key="1">
    <source>
        <dbReference type="ARBA" id="ARBA00004123"/>
    </source>
</evidence>
<dbReference type="InterPro" id="IPR031417">
    <property type="entry name" value="Med26_Mid"/>
</dbReference>
<feature type="region of interest" description="Disordered" evidence="11">
    <location>
        <begin position="98"/>
        <end position="236"/>
    </location>
</feature>
<evidence type="ECO:0000313" key="14">
    <source>
        <dbReference type="Proteomes" id="UP000008143"/>
    </source>
</evidence>
<dbReference type="PANTHER" id="PTHR15201:SF1">
    <property type="entry name" value="MEDIATOR OF RNA POLYMERASE II TRANSCRIPTION SUBUNIT 26"/>
    <property type="match status" value="1"/>
</dbReference>
<dbReference type="PhylomeDB" id="F6REY1"/>
<dbReference type="CTD" id="9441"/>
<dbReference type="Pfam" id="PF15694">
    <property type="entry name" value="Med26_M"/>
    <property type="match status" value="1"/>
</dbReference>
<dbReference type="CDD" id="cd00183">
    <property type="entry name" value="TFIIS_I"/>
    <property type="match status" value="1"/>
</dbReference>
<dbReference type="InterPro" id="IPR003617">
    <property type="entry name" value="TFIIS/CRSP70_N_sub"/>
</dbReference>
<evidence type="ECO:0000256" key="3">
    <source>
        <dbReference type="ARBA" id="ARBA00019686"/>
    </source>
</evidence>
<dbReference type="InterPro" id="IPR035441">
    <property type="entry name" value="TFIIS/LEDGF_dom_sf"/>
</dbReference>
<dbReference type="FunFam" id="1.20.930.10:FF:000008">
    <property type="entry name" value="mediator of RNA polymerase II transcription subunit 26"/>
    <property type="match status" value="1"/>
</dbReference>
<feature type="compositionally biased region" description="Polar residues" evidence="11">
    <location>
        <begin position="226"/>
        <end position="236"/>
    </location>
</feature>
<comment type="subcellular location">
    <subcellularLocation>
        <location evidence="1 10">Nucleus</location>
    </subcellularLocation>
</comment>
<dbReference type="GO" id="GO:0006357">
    <property type="term" value="P:regulation of transcription by RNA polymerase II"/>
    <property type="evidence" value="ECO:0000318"/>
    <property type="project" value="GO_Central"/>
</dbReference>
<dbReference type="Proteomes" id="UP000008143">
    <property type="component" value="Chromosome 1"/>
</dbReference>
<dbReference type="InterPro" id="IPR031416">
    <property type="entry name" value="Med26_C"/>
</dbReference>
<dbReference type="OrthoDB" id="550309at2759"/>
<keyword evidence="14" id="KW-1185">Reference proteome</keyword>
<feature type="compositionally biased region" description="Basic and acidic residues" evidence="11">
    <location>
        <begin position="321"/>
        <end position="338"/>
    </location>
</feature>
<evidence type="ECO:0000256" key="8">
    <source>
        <dbReference type="ARBA" id="ARBA00030125"/>
    </source>
</evidence>
<dbReference type="Ensembl" id="ENSXETT00000046384">
    <property type="protein sequence ID" value="ENSXETP00000046384"/>
    <property type="gene ID" value="ENSXETG00000021451"/>
</dbReference>
<dbReference type="Gene3D" id="1.20.930.10">
    <property type="entry name" value="Conserved domain common to transcription factors TFIIS, elongin A, CRSP70"/>
    <property type="match status" value="1"/>
</dbReference>
<dbReference type="GO" id="GO:0003712">
    <property type="term" value="F:transcription coregulator activity"/>
    <property type="evidence" value="ECO:0000318"/>
    <property type="project" value="GO_Central"/>
</dbReference>
<evidence type="ECO:0000256" key="6">
    <source>
        <dbReference type="ARBA" id="ARBA00023163"/>
    </source>
</evidence>
<evidence type="ECO:0000256" key="10">
    <source>
        <dbReference type="PROSITE-ProRule" id="PRU00649"/>
    </source>
</evidence>
<dbReference type="OMA" id="PDASRMD"/>
<feature type="compositionally biased region" description="Basic and acidic residues" evidence="11">
    <location>
        <begin position="130"/>
        <end position="148"/>
    </location>
</feature>
<dbReference type="PANTHER" id="PTHR15201">
    <property type="entry name" value="CRSP70"/>
    <property type="match status" value="1"/>
</dbReference>
<dbReference type="Pfam" id="PF15693">
    <property type="entry name" value="Med26_C"/>
    <property type="match status" value="1"/>
</dbReference>
<feature type="compositionally biased region" description="Polar residues" evidence="11">
    <location>
        <begin position="341"/>
        <end position="377"/>
    </location>
</feature>
<evidence type="ECO:0000256" key="5">
    <source>
        <dbReference type="ARBA" id="ARBA00023159"/>
    </source>
</evidence>
<feature type="region of interest" description="Disordered" evidence="11">
    <location>
        <begin position="435"/>
        <end position="464"/>
    </location>
</feature>
<dbReference type="GO" id="GO:0016592">
    <property type="term" value="C:mediator complex"/>
    <property type="evidence" value="ECO:0000318"/>
    <property type="project" value="GO_Central"/>
</dbReference>
<feature type="compositionally biased region" description="Basic and acidic residues" evidence="11">
    <location>
        <begin position="450"/>
        <end position="461"/>
    </location>
</feature>
<evidence type="ECO:0000256" key="11">
    <source>
        <dbReference type="SAM" id="MobiDB-lite"/>
    </source>
</evidence>
<dbReference type="GO" id="GO:0005654">
    <property type="term" value="C:nucleoplasm"/>
    <property type="evidence" value="ECO:0007669"/>
    <property type="project" value="UniProtKB-ARBA"/>
</dbReference>
<keyword evidence="7 10" id="KW-0539">Nucleus</keyword>
<dbReference type="InterPro" id="IPR042376">
    <property type="entry name" value="MED26"/>
</dbReference>
<dbReference type="Pfam" id="PF08711">
    <property type="entry name" value="Med26"/>
    <property type="match status" value="1"/>
</dbReference>
<evidence type="ECO:0000259" key="12">
    <source>
        <dbReference type="PROSITE" id="PS51319"/>
    </source>
</evidence>
<feature type="compositionally biased region" description="Low complexity" evidence="11">
    <location>
        <begin position="262"/>
        <end position="273"/>
    </location>
</feature>
<keyword evidence="4" id="KW-0805">Transcription regulation</keyword>
<evidence type="ECO:0000313" key="15">
    <source>
        <dbReference type="RefSeq" id="NP_001016996.1"/>
    </source>
</evidence>
<dbReference type="InterPro" id="IPR017923">
    <property type="entry name" value="TFIIS_N"/>
</dbReference>
<dbReference type="PROSITE" id="PS51319">
    <property type="entry name" value="TFIIS_N"/>
    <property type="match status" value="1"/>
</dbReference>
<reference evidence="15" key="4">
    <citation type="submission" date="2025-04" db="UniProtKB">
        <authorList>
            <consortium name="RefSeq"/>
        </authorList>
    </citation>
    <scope>IDENTIFICATION</scope>
</reference>
<dbReference type="SUPFAM" id="SSF47676">
    <property type="entry name" value="Conserved domain common to transcription factors TFIIS, elongin A, CRSP70"/>
    <property type="match status" value="1"/>
</dbReference>
<dbReference type="AlphaFoldDB" id="F6REY1"/>
<dbReference type="RefSeq" id="NP_001016996.1">
    <property type="nucleotide sequence ID" value="NM_001016996.2"/>
</dbReference>
<evidence type="ECO:0000313" key="16">
    <source>
        <dbReference type="Xenbase" id="XB-GENE-1001802"/>
    </source>
</evidence>
<gene>
    <name evidence="13 15 16" type="primary">med26</name>
    <name evidence="15" type="synonym">crsp7</name>
</gene>
<dbReference type="Xenbase" id="XB-GENE-1001802">
    <property type="gene designation" value="med26"/>
</dbReference>
<dbReference type="GeneID" id="549750"/>
<dbReference type="AGR" id="Xenbase:XB-GENE-1001802"/>
<name>F6REY1_XENTR</name>
<reference evidence="13" key="3">
    <citation type="submission" date="2011-06" db="UniProtKB">
        <authorList>
            <consortium name="Ensembl"/>
        </authorList>
    </citation>
    <scope>IDENTIFICATION</scope>
</reference>
<organism evidence="13">
    <name type="scientific">Xenopus tropicalis</name>
    <name type="common">Western clawed frog</name>
    <name type="synonym">Silurana tropicalis</name>
    <dbReference type="NCBI Taxonomy" id="8364"/>
    <lineage>
        <taxon>Eukaryota</taxon>
        <taxon>Metazoa</taxon>
        <taxon>Chordata</taxon>
        <taxon>Craniata</taxon>
        <taxon>Vertebrata</taxon>
        <taxon>Euteleostomi</taxon>
        <taxon>Amphibia</taxon>
        <taxon>Batrachia</taxon>
        <taxon>Anura</taxon>
        <taxon>Pipoidea</taxon>
        <taxon>Pipidae</taxon>
        <taxon>Xenopodinae</taxon>
        <taxon>Xenopus</taxon>
        <taxon>Silurana</taxon>
    </lineage>
</organism>
<dbReference type="SMART" id="SM00509">
    <property type="entry name" value="TFS2N"/>
    <property type="match status" value="1"/>
</dbReference>
<keyword evidence="6" id="KW-0804">Transcription</keyword>
<reference evidence="15" key="1">
    <citation type="journal article" date="2002" name="Dev. Dyn.">
        <title>Genetic and genomic tools for Xenopus research: The NIH Xenopus initiative.</title>
        <authorList>
            <person name="Klein S.L."/>
            <person name="Strausberg R.L."/>
            <person name="Wagner L."/>
            <person name="Pontius J."/>
            <person name="Clifton S.W."/>
            <person name="Richardson P."/>
        </authorList>
    </citation>
    <scope>NUCLEOTIDE SEQUENCE</scope>
</reference>
<comment type="similarity">
    <text evidence="2">Belongs to the Mediator complex subunit 26 family.</text>
</comment>
<keyword evidence="5" id="KW-0010">Activator</keyword>
<evidence type="ECO:0000256" key="9">
    <source>
        <dbReference type="ARBA" id="ARBA00031968"/>
    </source>
</evidence>
<feature type="domain" description="TFIIS N-terminal" evidence="12">
    <location>
        <begin position="10"/>
        <end position="87"/>
    </location>
</feature>
<dbReference type="HOGENOM" id="CLU_478915_0_0_1"/>
<dbReference type="eggNOG" id="KOG1105">
    <property type="taxonomic scope" value="Eukaryota"/>
</dbReference>
<evidence type="ECO:0000256" key="2">
    <source>
        <dbReference type="ARBA" id="ARBA00009681"/>
    </source>
</evidence>
<evidence type="ECO:0000256" key="7">
    <source>
        <dbReference type="ARBA" id="ARBA00023242"/>
    </source>
</evidence>
<sequence>MTAAPVTPREIRERLLQAIDTQSNIHNMVAVLEVISSLEKYPITKEALEETRLGKLINDVRKKTSNEELAKRAKKLLRNWQKLIEPVTQNEQLVRGISNLPGSANGGGSHNCKAEPTPTTLLGGKPIQGLKDRNDIQRAHSPKADKTTNRKRKGEHRDGGLSTPGHVSKPNHELFQNSSPPPTNGIGGSPPENLPSPLDGGLQSNRLEPAENDKHGKIPVNAVRPHTNSPGLVKHPSTSSLLKAVVLQQHSGGLEDVLSHQPRSPRCSSFSPRGTRAELATRQHTTYAPKGSAPSPSQRLPGVDSAHQSPLHPSTPPATAKRLESPRQDRISSPHKPVEQLPSTDCHQVLPRTSQQHTPRSSLVDSQTPRTGFSPESSKVDSDDATSGSDNRKRKKSRLRTEFEGHSADGTGKPARVKKERKLTFDVMTGQIKPLTLKDPVQAESTAPSEQHRTETDKQDPKLCLPSPFQLTNWKELSRNEIIQSYLNRQSSLLSSSGVQTQSAHYYMSEYLKQEECTKREARKTHVLVPIVLPSDLPGRTREITSSDTDRIHNQHWPGVNGCHDTQGNWYDWTQCISLDPHGDDGRLNVLPYVCLD</sequence>
<protein>
    <recommendedName>
        <fullName evidence="3">Mediator of RNA polymerase II transcription subunit 26</fullName>
    </recommendedName>
    <alternativeName>
        <fullName evidence="8">Cofactor required for Sp1 transcriptional activation subunit 7</fullName>
    </alternativeName>
    <alternativeName>
        <fullName evidence="9">Mediator complex subunit 26</fullName>
    </alternativeName>
</protein>
<dbReference type="ExpressionAtlas" id="F6REY1">
    <property type="expression patterns" value="differential"/>
</dbReference>
<feature type="region of interest" description="Disordered" evidence="11">
    <location>
        <begin position="254"/>
        <end position="418"/>
    </location>
</feature>
<evidence type="ECO:0000256" key="4">
    <source>
        <dbReference type="ARBA" id="ARBA00023015"/>
    </source>
</evidence>
<dbReference type="KEGG" id="xtr:549750"/>
<evidence type="ECO:0000313" key="13">
    <source>
        <dbReference type="Ensembl" id="ENSXETP00000046384"/>
    </source>
</evidence>
<dbReference type="Bgee" id="ENSXETG00000021451">
    <property type="expression patterns" value="Expressed in 2-cell stage embryo and 13 other cell types or tissues"/>
</dbReference>
<reference evidence="13" key="2">
    <citation type="journal article" date="2010" name="Science">
        <title>The genome of the Western clawed frog Xenopus tropicalis.</title>
        <authorList>
            <person name="Hellsten U."/>
            <person name="Harland R.M."/>
            <person name="Gilchrist M.J."/>
            <person name="Hendrix D."/>
            <person name="Jurka J."/>
            <person name="Kapitonov V."/>
            <person name="Ovcharenko I."/>
            <person name="Putnam N.H."/>
            <person name="Shu S."/>
            <person name="Taher L."/>
            <person name="Blitz I.L."/>
            <person name="Blumberg B."/>
            <person name="Dichmann D.S."/>
            <person name="Dubchak I."/>
            <person name="Amaya E."/>
            <person name="Detter J.C."/>
            <person name="Fletcher R."/>
            <person name="Gerhard D.S."/>
            <person name="Goodstein D."/>
            <person name="Graves T."/>
            <person name="Grigoriev I.V."/>
            <person name="Grimwood J."/>
            <person name="Kawashima T."/>
            <person name="Lindquist E."/>
            <person name="Lucas S.M."/>
            <person name="Mead P.E."/>
            <person name="Mitros T."/>
            <person name="Ogino H."/>
            <person name="Ohta Y."/>
            <person name="Poliakov A.V."/>
            <person name="Pollet N."/>
            <person name="Robert J."/>
            <person name="Salamov A."/>
            <person name="Sater A.K."/>
            <person name="Schmutz J."/>
            <person name="Terry A."/>
            <person name="Vize P.D."/>
            <person name="Warren W.C."/>
            <person name="Wells D."/>
            <person name="Wills A."/>
            <person name="Wilson R.K."/>
            <person name="Zimmerman L.B."/>
            <person name="Zorn A.M."/>
            <person name="Grainger R."/>
            <person name="Grammer T."/>
            <person name="Khokha M.K."/>
            <person name="Richardson P.M."/>
            <person name="Rokhsar D.S."/>
        </authorList>
    </citation>
    <scope>NUCLEOTIDE SEQUENCE [LARGE SCALE GENOMIC DNA]</scope>
    <source>
        <strain evidence="13">Nigerian</strain>
    </source>
</reference>
<dbReference type="GO" id="GO:0010628">
    <property type="term" value="P:positive regulation of gene expression"/>
    <property type="evidence" value="ECO:0000318"/>
    <property type="project" value="GO_Central"/>
</dbReference>
<proteinExistence type="inferred from homology"/>
<accession>F6REY1</accession>
<dbReference type="GeneTree" id="ENSGT00390000000259"/>